<dbReference type="OrthoDB" id="4037078at2"/>
<proteinExistence type="predicted"/>
<dbReference type="AlphaFoldDB" id="A0A4R8UJI5"/>
<evidence type="ECO:0000313" key="2">
    <source>
        <dbReference type="Proteomes" id="UP000297866"/>
    </source>
</evidence>
<dbReference type="Proteomes" id="UP000297866">
    <property type="component" value="Unassembled WGS sequence"/>
</dbReference>
<evidence type="ECO:0000313" key="1">
    <source>
        <dbReference type="EMBL" id="TFB54416.1"/>
    </source>
</evidence>
<sequence>MLSDESGSWVGDVPIPSIDAPTIMVVINRAWREGDDDAAVYEATRGNWRIAKGSRERAQYVLGVAGGIVRGAYRVESWFPSQRLGEEKRWGFNGVPARDLEVVGTSVKRIAPSRGAANPVRLFLDGVPAAVSADVAKIAADLNAEPLARIMFGQRELFHTNLLAWFFEALPDIADRVFQPLALPGDGEGRSVDRERQNLDLVFNWPGFAPLVIENKVFSLPALEQLDRYAEKVVKWKGSAPELCILSMIAPETELREIEGKPVSFTPNGWRHLSYDSLADRLDEALEGATRSYEVETMRRYSSIVRLLSALIESTSVQGPESDEHVWLDEDELAPIASSQTRTALKKMRAFRLAALVGSNLQFADAAEADVSHGKPLVTWETGIEREGHQIRVGWQLQDGQFRRFAITPHIFGTSLEKKAERFAFARRHPDLFSFDGLDAVLGDPGAPTGPFKTESGFGSFGSDFVYKYVRADTLTVSQLVRASAWVVADIADPVLARVG</sequence>
<dbReference type="RefSeq" id="WP_134488281.1">
    <property type="nucleotide sequence ID" value="NZ_SOEZ01000018.1"/>
</dbReference>
<dbReference type="EMBL" id="SOEZ01000018">
    <property type="protein sequence ID" value="TFB54416.1"/>
    <property type="molecule type" value="Genomic_DNA"/>
</dbReference>
<comment type="caution">
    <text evidence="1">The sequence shown here is derived from an EMBL/GenBank/DDBJ whole genome shotgun (WGS) entry which is preliminary data.</text>
</comment>
<name>A0A4R8UJI5_9MICO</name>
<keyword evidence="2" id="KW-1185">Reference proteome</keyword>
<protein>
    <submittedName>
        <fullName evidence="1">Uncharacterized protein</fullName>
    </submittedName>
</protein>
<organism evidence="1 2">
    <name type="scientific">Cryobacterium tagatosivorans</name>
    <dbReference type="NCBI Taxonomy" id="1259199"/>
    <lineage>
        <taxon>Bacteria</taxon>
        <taxon>Bacillati</taxon>
        <taxon>Actinomycetota</taxon>
        <taxon>Actinomycetes</taxon>
        <taxon>Micrococcales</taxon>
        <taxon>Microbacteriaceae</taxon>
        <taxon>Cryobacterium</taxon>
    </lineage>
</organism>
<reference evidence="1 2" key="1">
    <citation type="submission" date="2019-03" db="EMBL/GenBank/DDBJ databases">
        <title>Genomics of glacier-inhabiting Cryobacterium strains.</title>
        <authorList>
            <person name="Liu Q."/>
            <person name="Xin Y.-H."/>
        </authorList>
    </citation>
    <scope>NUCLEOTIDE SEQUENCE [LARGE SCALE GENOMIC DNA]</scope>
    <source>
        <strain evidence="1 2">Sr47</strain>
    </source>
</reference>
<accession>A0A4R8UJI5</accession>
<gene>
    <name evidence="1" type="ORF">E3O23_03660</name>
</gene>